<dbReference type="InParanoid" id="A0A0Q9WMT1"/>
<keyword evidence="1" id="KW-1133">Transmembrane helix</keyword>
<accession>A0A0Q9WMT1</accession>
<dbReference type="AlphaFoldDB" id="A0A0Q9WMT1"/>
<evidence type="ECO:0000256" key="1">
    <source>
        <dbReference type="SAM" id="Phobius"/>
    </source>
</evidence>
<gene>
    <name evidence="2" type="primary">Dvir\GJ26002</name>
    <name evidence="2" type="ORF">Dvir_GJ26002</name>
</gene>
<sequence>MCVVWPPQAQTQAQGLVLPQPLRHDELTKMSVKELYNSEVLAMLCMSELADFKLLNTMAQSLHRIRESQTLIVAATNQLFARRPFLPYSRFVLNLWAFAGVLGLPMPLRRYRTTISLQQIIMVMCIFSLVLCSFFNANLSTLLTKHPYYKQIENFEELRDSDLQFGIERFCSPDQLWKDIPK</sequence>
<evidence type="ECO:0000313" key="3">
    <source>
        <dbReference type="Proteomes" id="UP000008792"/>
    </source>
</evidence>
<organism evidence="2 3">
    <name type="scientific">Drosophila virilis</name>
    <name type="common">Fruit fly</name>
    <dbReference type="NCBI Taxonomy" id="7244"/>
    <lineage>
        <taxon>Eukaryota</taxon>
        <taxon>Metazoa</taxon>
        <taxon>Ecdysozoa</taxon>
        <taxon>Arthropoda</taxon>
        <taxon>Hexapoda</taxon>
        <taxon>Insecta</taxon>
        <taxon>Pterygota</taxon>
        <taxon>Neoptera</taxon>
        <taxon>Endopterygota</taxon>
        <taxon>Diptera</taxon>
        <taxon>Brachycera</taxon>
        <taxon>Muscomorpha</taxon>
        <taxon>Ephydroidea</taxon>
        <taxon>Drosophilidae</taxon>
        <taxon>Drosophila</taxon>
    </lineage>
</organism>
<dbReference type="Proteomes" id="UP000008792">
    <property type="component" value="Unassembled WGS sequence"/>
</dbReference>
<evidence type="ECO:0000313" key="2">
    <source>
        <dbReference type="EMBL" id="KRF83239.1"/>
    </source>
</evidence>
<dbReference type="EMBL" id="CH940650">
    <property type="protein sequence ID" value="KRF83239.1"/>
    <property type="molecule type" value="Genomic_DNA"/>
</dbReference>
<feature type="transmembrane region" description="Helical" evidence="1">
    <location>
        <begin position="91"/>
        <end position="108"/>
    </location>
</feature>
<protein>
    <submittedName>
        <fullName evidence="2">Uncharacterized protein</fullName>
    </submittedName>
</protein>
<keyword evidence="1" id="KW-0812">Transmembrane</keyword>
<feature type="transmembrane region" description="Helical" evidence="1">
    <location>
        <begin position="120"/>
        <end position="143"/>
    </location>
</feature>
<keyword evidence="1" id="KW-0472">Membrane</keyword>
<name>A0A0Q9WMT1_DROVI</name>
<proteinExistence type="predicted"/>
<reference evidence="2 3" key="1">
    <citation type="journal article" date="2007" name="Nature">
        <title>Evolution of genes and genomes on the Drosophila phylogeny.</title>
        <authorList>
            <consortium name="Drosophila 12 Genomes Consortium"/>
            <person name="Clark A.G."/>
            <person name="Eisen M.B."/>
            <person name="Smith D.R."/>
            <person name="Bergman C.M."/>
            <person name="Oliver B."/>
            <person name="Markow T.A."/>
            <person name="Kaufman T.C."/>
            <person name="Kellis M."/>
            <person name="Gelbart W."/>
            <person name="Iyer V.N."/>
            <person name="Pollard D.A."/>
            <person name="Sackton T.B."/>
            <person name="Larracuente A.M."/>
            <person name="Singh N.D."/>
            <person name="Abad J.P."/>
            <person name="Abt D.N."/>
            <person name="Adryan B."/>
            <person name="Aguade M."/>
            <person name="Akashi H."/>
            <person name="Anderson W.W."/>
            <person name="Aquadro C.F."/>
            <person name="Ardell D.H."/>
            <person name="Arguello R."/>
            <person name="Artieri C.G."/>
            <person name="Barbash D.A."/>
            <person name="Barker D."/>
            <person name="Barsanti P."/>
            <person name="Batterham P."/>
            <person name="Batzoglou S."/>
            <person name="Begun D."/>
            <person name="Bhutkar A."/>
            <person name="Blanco E."/>
            <person name="Bosak S.A."/>
            <person name="Bradley R.K."/>
            <person name="Brand A.D."/>
            <person name="Brent M.R."/>
            <person name="Brooks A.N."/>
            <person name="Brown R.H."/>
            <person name="Butlin R.K."/>
            <person name="Caggese C."/>
            <person name="Calvi B.R."/>
            <person name="Bernardo de Carvalho A."/>
            <person name="Caspi A."/>
            <person name="Castrezana S."/>
            <person name="Celniker S.E."/>
            <person name="Chang J.L."/>
            <person name="Chapple C."/>
            <person name="Chatterji S."/>
            <person name="Chinwalla A."/>
            <person name="Civetta A."/>
            <person name="Clifton S.W."/>
            <person name="Comeron J.M."/>
            <person name="Costello J.C."/>
            <person name="Coyne J.A."/>
            <person name="Daub J."/>
            <person name="David R.G."/>
            <person name="Delcher A.L."/>
            <person name="Delehaunty K."/>
            <person name="Do C.B."/>
            <person name="Ebling H."/>
            <person name="Edwards K."/>
            <person name="Eickbush T."/>
            <person name="Evans J.D."/>
            <person name="Filipski A."/>
            <person name="Findeiss S."/>
            <person name="Freyhult E."/>
            <person name="Fulton L."/>
            <person name="Fulton R."/>
            <person name="Garcia A.C."/>
            <person name="Gardiner A."/>
            <person name="Garfield D.A."/>
            <person name="Garvin B.E."/>
            <person name="Gibson G."/>
            <person name="Gilbert D."/>
            <person name="Gnerre S."/>
            <person name="Godfrey J."/>
            <person name="Good R."/>
            <person name="Gotea V."/>
            <person name="Gravely B."/>
            <person name="Greenberg A.J."/>
            <person name="Griffiths-Jones S."/>
            <person name="Gross S."/>
            <person name="Guigo R."/>
            <person name="Gustafson E.A."/>
            <person name="Haerty W."/>
            <person name="Hahn M.W."/>
            <person name="Halligan D.L."/>
            <person name="Halpern A.L."/>
            <person name="Halter G.M."/>
            <person name="Han M.V."/>
            <person name="Heger A."/>
            <person name="Hillier L."/>
            <person name="Hinrichs A.S."/>
            <person name="Holmes I."/>
            <person name="Hoskins R.A."/>
            <person name="Hubisz M.J."/>
            <person name="Hultmark D."/>
            <person name="Huntley M.A."/>
            <person name="Jaffe D.B."/>
            <person name="Jagadeeshan S."/>
            <person name="Jeck W.R."/>
            <person name="Johnson J."/>
            <person name="Jones C.D."/>
            <person name="Jordan W.C."/>
            <person name="Karpen G.H."/>
            <person name="Kataoka E."/>
            <person name="Keightley P.D."/>
            <person name="Kheradpour P."/>
            <person name="Kirkness E.F."/>
            <person name="Koerich L.B."/>
            <person name="Kristiansen K."/>
            <person name="Kudrna D."/>
            <person name="Kulathinal R.J."/>
            <person name="Kumar S."/>
            <person name="Kwok R."/>
            <person name="Lander E."/>
            <person name="Langley C.H."/>
            <person name="Lapoint R."/>
            <person name="Lazzaro B.P."/>
            <person name="Lee S.J."/>
            <person name="Levesque L."/>
            <person name="Li R."/>
            <person name="Lin C.F."/>
            <person name="Lin M.F."/>
            <person name="Lindblad-Toh K."/>
            <person name="Llopart A."/>
            <person name="Long M."/>
            <person name="Low L."/>
            <person name="Lozovsky E."/>
            <person name="Lu J."/>
            <person name="Luo M."/>
            <person name="Machado C.A."/>
            <person name="Makalowski W."/>
            <person name="Marzo M."/>
            <person name="Matsuda M."/>
            <person name="Matzkin L."/>
            <person name="McAllister B."/>
            <person name="McBride C.S."/>
            <person name="McKernan B."/>
            <person name="McKernan K."/>
            <person name="Mendez-Lago M."/>
            <person name="Minx P."/>
            <person name="Mollenhauer M.U."/>
            <person name="Montooth K."/>
            <person name="Mount S.M."/>
            <person name="Mu X."/>
            <person name="Myers E."/>
            <person name="Negre B."/>
            <person name="Newfeld S."/>
            <person name="Nielsen R."/>
            <person name="Noor M.A."/>
            <person name="O'Grady P."/>
            <person name="Pachter L."/>
            <person name="Papaceit M."/>
            <person name="Parisi M.J."/>
            <person name="Parisi M."/>
            <person name="Parts L."/>
            <person name="Pedersen J.S."/>
            <person name="Pesole G."/>
            <person name="Phillippy A.M."/>
            <person name="Ponting C.P."/>
            <person name="Pop M."/>
            <person name="Porcelli D."/>
            <person name="Powell J.R."/>
            <person name="Prohaska S."/>
            <person name="Pruitt K."/>
            <person name="Puig M."/>
            <person name="Quesneville H."/>
            <person name="Ram K.R."/>
            <person name="Rand D."/>
            <person name="Rasmussen M.D."/>
            <person name="Reed L.K."/>
            <person name="Reenan R."/>
            <person name="Reily A."/>
            <person name="Remington K.A."/>
            <person name="Rieger T.T."/>
            <person name="Ritchie M.G."/>
            <person name="Robin C."/>
            <person name="Rogers Y.H."/>
            <person name="Rohde C."/>
            <person name="Rozas J."/>
            <person name="Rubenfield M.J."/>
            <person name="Ruiz A."/>
            <person name="Russo S."/>
            <person name="Salzberg S.L."/>
            <person name="Sanchez-Gracia A."/>
            <person name="Saranga D.J."/>
            <person name="Sato H."/>
            <person name="Schaeffer S.W."/>
            <person name="Schatz M.C."/>
            <person name="Schlenke T."/>
            <person name="Schwartz R."/>
            <person name="Segarra C."/>
            <person name="Singh R.S."/>
            <person name="Sirot L."/>
            <person name="Sirota M."/>
            <person name="Sisneros N.B."/>
            <person name="Smith C.D."/>
            <person name="Smith T.F."/>
            <person name="Spieth J."/>
            <person name="Stage D.E."/>
            <person name="Stark A."/>
            <person name="Stephan W."/>
            <person name="Strausberg R.L."/>
            <person name="Strempel S."/>
            <person name="Sturgill D."/>
            <person name="Sutton G."/>
            <person name="Sutton G.G."/>
            <person name="Tao W."/>
            <person name="Teichmann S."/>
            <person name="Tobari Y.N."/>
            <person name="Tomimura Y."/>
            <person name="Tsolas J.M."/>
            <person name="Valente V.L."/>
            <person name="Venter E."/>
            <person name="Venter J.C."/>
            <person name="Vicario S."/>
            <person name="Vieira F.G."/>
            <person name="Vilella A.J."/>
            <person name="Villasante A."/>
            <person name="Walenz B."/>
            <person name="Wang J."/>
            <person name="Wasserman M."/>
            <person name="Watts T."/>
            <person name="Wilson D."/>
            <person name="Wilson R.K."/>
            <person name="Wing R.A."/>
            <person name="Wolfner M.F."/>
            <person name="Wong A."/>
            <person name="Wong G.K."/>
            <person name="Wu C.I."/>
            <person name="Wu G."/>
            <person name="Yamamoto D."/>
            <person name="Yang H.P."/>
            <person name="Yang S.P."/>
            <person name="Yorke J.A."/>
            <person name="Yoshida K."/>
            <person name="Zdobnov E."/>
            <person name="Zhang P."/>
            <person name="Zhang Y."/>
            <person name="Zimin A.V."/>
            <person name="Baldwin J."/>
            <person name="Abdouelleil A."/>
            <person name="Abdulkadir J."/>
            <person name="Abebe A."/>
            <person name="Abera B."/>
            <person name="Abreu J."/>
            <person name="Acer S.C."/>
            <person name="Aftuck L."/>
            <person name="Alexander A."/>
            <person name="An P."/>
            <person name="Anderson E."/>
            <person name="Anderson S."/>
            <person name="Arachi H."/>
            <person name="Azer M."/>
            <person name="Bachantsang P."/>
            <person name="Barry A."/>
            <person name="Bayul T."/>
            <person name="Berlin A."/>
            <person name="Bessette D."/>
            <person name="Bloom T."/>
            <person name="Blye J."/>
            <person name="Boguslavskiy L."/>
            <person name="Bonnet C."/>
            <person name="Boukhgalter B."/>
            <person name="Bourzgui I."/>
            <person name="Brown A."/>
            <person name="Cahill P."/>
            <person name="Channer S."/>
            <person name="Cheshatsang Y."/>
            <person name="Chuda L."/>
            <person name="Citroen M."/>
            <person name="Collymore A."/>
            <person name="Cooke P."/>
            <person name="Costello M."/>
            <person name="D'Aco K."/>
            <person name="Daza R."/>
            <person name="De Haan G."/>
            <person name="DeGray S."/>
            <person name="DeMaso C."/>
            <person name="Dhargay N."/>
            <person name="Dooley K."/>
            <person name="Dooley E."/>
            <person name="Doricent M."/>
            <person name="Dorje P."/>
            <person name="Dorjee K."/>
            <person name="Dupes A."/>
            <person name="Elong R."/>
            <person name="Falk J."/>
            <person name="Farina A."/>
            <person name="Faro S."/>
            <person name="Ferguson D."/>
            <person name="Fisher S."/>
            <person name="Foley C.D."/>
            <person name="Franke A."/>
            <person name="Friedrich D."/>
            <person name="Gadbois L."/>
            <person name="Gearin G."/>
            <person name="Gearin C.R."/>
            <person name="Giannoukos G."/>
            <person name="Goode T."/>
            <person name="Graham J."/>
            <person name="Grandbois E."/>
            <person name="Grewal S."/>
            <person name="Gyaltsen K."/>
            <person name="Hafez N."/>
            <person name="Hagos B."/>
            <person name="Hall J."/>
            <person name="Henson C."/>
            <person name="Hollinger A."/>
            <person name="Honan T."/>
            <person name="Huard M.D."/>
            <person name="Hughes L."/>
            <person name="Hurhula B."/>
            <person name="Husby M.E."/>
            <person name="Kamat A."/>
            <person name="Kanga B."/>
            <person name="Kashin S."/>
            <person name="Khazanovich D."/>
            <person name="Kisner P."/>
            <person name="Lance K."/>
            <person name="Lara M."/>
            <person name="Lee W."/>
            <person name="Lennon N."/>
            <person name="Letendre F."/>
            <person name="LeVine R."/>
            <person name="Lipovsky A."/>
            <person name="Liu X."/>
            <person name="Liu J."/>
            <person name="Liu S."/>
            <person name="Lokyitsang T."/>
            <person name="Lokyitsang Y."/>
            <person name="Lubonja R."/>
            <person name="Lui A."/>
            <person name="MacDonald P."/>
            <person name="Magnisalis V."/>
            <person name="Maru K."/>
            <person name="Matthews C."/>
            <person name="McCusker W."/>
            <person name="McDonough S."/>
            <person name="Mehta T."/>
            <person name="Meldrim J."/>
            <person name="Meneus L."/>
            <person name="Mihai O."/>
            <person name="Mihalev A."/>
            <person name="Mihova T."/>
            <person name="Mittelman R."/>
            <person name="Mlenga V."/>
            <person name="Montmayeur A."/>
            <person name="Mulrain L."/>
            <person name="Navidi A."/>
            <person name="Naylor J."/>
            <person name="Negash T."/>
            <person name="Nguyen T."/>
            <person name="Nguyen N."/>
            <person name="Nicol R."/>
            <person name="Norbu C."/>
            <person name="Norbu N."/>
            <person name="Novod N."/>
            <person name="O'Neill B."/>
            <person name="Osman S."/>
            <person name="Markiewicz E."/>
            <person name="Oyono O.L."/>
            <person name="Patti C."/>
            <person name="Phunkhang P."/>
            <person name="Pierre F."/>
            <person name="Priest M."/>
            <person name="Raghuraman S."/>
            <person name="Rege F."/>
            <person name="Reyes R."/>
            <person name="Rise C."/>
            <person name="Rogov P."/>
            <person name="Ross K."/>
            <person name="Ryan E."/>
            <person name="Settipalli S."/>
            <person name="Shea T."/>
            <person name="Sherpa N."/>
            <person name="Shi L."/>
            <person name="Shih D."/>
            <person name="Sparrow T."/>
            <person name="Spaulding J."/>
            <person name="Stalker J."/>
            <person name="Stange-Thomann N."/>
            <person name="Stavropoulos S."/>
            <person name="Stone C."/>
            <person name="Strader C."/>
            <person name="Tesfaye S."/>
            <person name="Thomson T."/>
            <person name="Thoulutsang Y."/>
            <person name="Thoulutsang D."/>
            <person name="Topham K."/>
            <person name="Topping I."/>
            <person name="Tsamla T."/>
            <person name="Vassiliev H."/>
            <person name="Vo A."/>
            <person name="Wangchuk T."/>
            <person name="Wangdi T."/>
            <person name="Weiand M."/>
            <person name="Wilkinson J."/>
            <person name="Wilson A."/>
            <person name="Yadav S."/>
            <person name="Young G."/>
            <person name="Yu Q."/>
            <person name="Zembek L."/>
            <person name="Zhong D."/>
            <person name="Zimmer A."/>
            <person name="Zwirko Z."/>
            <person name="Jaffe D.B."/>
            <person name="Alvarez P."/>
            <person name="Brockman W."/>
            <person name="Butler J."/>
            <person name="Chin C."/>
            <person name="Gnerre S."/>
            <person name="Grabherr M."/>
            <person name="Kleber M."/>
            <person name="Mauceli E."/>
            <person name="MacCallum I."/>
        </authorList>
    </citation>
    <scope>NUCLEOTIDE SEQUENCE [LARGE SCALE GENOMIC DNA]</scope>
    <source>
        <strain evidence="3">Tucson 15010-1051.87</strain>
    </source>
</reference>
<dbReference type="OrthoDB" id="7841600at2759"/>
<keyword evidence="3" id="KW-1185">Reference proteome</keyword>